<feature type="transmembrane region" description="Helical" evidence="7">
    <location>
        <begin position="143"/>
        <end position="165"/>
    </location>
</feature>
<dbReference type="GO" id="GO:0005886">
    <property type="term" value="C:plasma membrane"/>
    <property type="evidence" value="ECO:0007669"/>
    <property type="project" value="UniProtKB-SubCell"/>
</dbReference>
<feature type="transmembrane region" description="Helical" evidence="7">
    <location>
        <begin position="203"/>
        <end position="221"/>
    </location>
</feature>
<dbReference type="RefSeq" id="WP_106249157.1">
    <property type="nucleotide sequence ID" value="NZ_JBFAIL010000019.1"/>
</dbReference>
<dbReference type="SUPFAM" id="SSF103473">
    <property type="entry name" value="MFS general substrate transporter"/>
    <property type="match status" value="1"/>
</dbReference>
<dbReference type="Gene3D" id="1.20.1250.20">
    <property type="entry name" value="MFS general substrate transporter like domains"/>
    <property type="match status" value="2"/>
</dbReference>
<reference evidence="9 10" key="1">
    <citation type="submission" date="2018-03" db="EMBL/GenBank/DDBJ databases">
        <title>Genomic Encyclopedia of Type Strains, Phase III (KMG-III): the genomes of soil and plant-associated and newly described type strains.</title>
        <authorList>
            <person name="Whitman W."/>
        </authorList>
    </citation>
    <scope>NUCLEOTIDE SEQUENCE [LARGE SCALE GENOMIC DNA]</scope>
    <source>
        <strain evidence="9 10">CGMCC 4.7104</strain>
    </source>
</reference>
<dbReference type="InterPro" id="IPR036259">
    <property type="entry name" value="MFS_trans_sf"/>
</dbReference>
<evidence type="ECO:0000256" key="2">
    <source>
        <dbReference type="ARBA" id="ARBA00022448"/>
    </source>
</evidence>
<feature type="transmembrane region" description="Helical" evidence="7">
    <location>
        <begin position="86"/>
        <end position="105"/>
    </location>
</feature>
<feature type="domain" description="Major facilitator superfamily (MFS) profile" evidence="8">
    <location>
        <begin position="20"/>
        <end position="455"/>
    </location>
</feature>
<dbReference type="InterPro" id="IPR020846">
    <property type="entry name" value="MFS_dom"/>
</dbReference>
<feature type="transmembrane region" description="Helical" evidence="7">
    <location>
        <begin position="55"/>
        <end position="74"/>
    </location>
</feature>
<evidence type="ECO:0000256" key="1">
    <source>
        <dbReference type="ARBA" id="ARBA00004651"/>
    </source>
</evidence>
<dbReference type="GO" id="GO:0022857">
    <property type="term" value="F:transmembrane transporter activity"/>
    <property type="evidence" value="ECO:0007669"/>
    <property type="project" value="InterPro"/>
</dbReference>
<evidence type="ECO:0000256" key="3">
    <source>
        <dbReference type="ARBA" id="ARBA00022475"/>
    </source>
</evidence>
<feature type="transmembrane region" description="Helical" evidence="7">
    <location>
        <begin position="308"/>
        <end position="326"/>
    </location>
</feature>
<feature type="transmembrane region" description="Helical" evidence="7">
    <location>
        <begin position="338"/>
        <end position="355"/>
    </location>
</feature>
<keyword evidence="3" id="KW-1003">Cell membrane</keyword>
<feature type="transmembrane region" description="Helical" evidence="7">
    <location>
        <begin position="402"/>
        <end position="422"/>
    </location>
</feature>
<dbReference type="Proteomes" id="UP000238312">
    <property type="component" value="Unassembled WGS sequence"/>
</dbReference>
<keyword evidence="4 7" id="KW-0812">Transmembrane</keyword>
<evidence type="ECO:0000256" key="7">
    <source>
        <dbReference type="SAM" id="Phobius"/>
    </source>
</evidence>
<comment type="caution">
    <text evidence="9">The sequence shown here is derived from an EMBL/GenBank/DDBJ whole genome shotgun (WGS) entry which is preliminary data.</text>
</comment>
<feature type="transmembrane region" description="Helical" evidence="7">
    <location>
        <begin position="428"/>
        <end position="453"/>
    </location>
</feature>
<dbReference type="OrthoDB" id="4484751at2"/>
<keyword evidence="2" id="KW-0813">Transport</keyword>
<feature type="transmembrane region" description="Helical" evidence="7">
    <location>
        <begin position="111"/>
        <end position="131"/>
    </location>
</feature>
<evidence type="ECO:0000256" key="4">
    <source>
        <dbReference type="ARBA" id="ARBA00022692"/>
    </source>
</evidence>
<feature type="transmembrane region" description="Helical" evidence="7">
    <location>
        <begin position="271"/>
        <end position="296"/>
    </location>
</feature>
<keyword evidence="5 7" id="KW-1133">Transmembrane helix</keyword>
<organism evidence="9 10">
    <name type="scientific">Nonomuraea fuscirosea</name>
    <dbReference type="NCBI Taxonomy" id="1291556"/>
    <lineage>
        <taxon>Bacteria</taxon>
        <taxon>Bacillati</taxon>
        <taxon>Actinomycetota</taxon>
        <taxon>Actinomycetes</taxon>
        <taxon>Streptosporangiales</taxon>
        <taxon>Streptosporangiaceae</taxon>
        <taxon>Nonomuraea</taxon>
    </lineage>
</organism>
<evidence type="ECO:0000256" key="5">
    <source>
        <dbReference type="ARBA" id="ARBA00022989"/>
    </source>
</evidence>
<accession>A0A2T0MM45</accession>
<dbReference type="InterPro" id="IPR011701">
    <property type="entry name" value="MFS"/>
</dbReference>
<keyword evidence="10" id="KW-1185">Reference proteome</keyword>
<feature type="transmembrane region" description="Helical" evidence="7">
    <location>
        <begin position="171"/>
        <end position="191"/>
    </location>
</feature>
<evidence type="ECO:0000259" key="8">
    <source>
        <dbReference type="PROSITE" id="PS50850"/>
    </source>
</evidence>
<evidence type="ECO:0000256" key="6">
    <source>
        <dbReference type="ARBA" id="ARBA00023136"/>
    </source>
</evidence>
<dbReference type="PROSITE" id="PS50850">
    <property type="entry name" value="MFS"/>
    <property type="match status" value="1"/>
</dbReference>
<dbReference type="EMBL" id="PVNG01000022">
    <property type="protein sequence ID" value="PRX58757.1"/>
    <property type="molecule type" value="Genomic_DNA"/>
</dbReference>
<dbReference type="AlphaFoldDB" id="A0A2T0MM45"/>
<evidence type="ECO:0000313" key="9">
    <source>
        <dbReference type="EMBL" id="PRX58757.1"/>
    </source>
</evidence>
<protein>
    <submittedName>
        <fullName evidence="9">Putative MFS family arabinose efflux permease</fullName>
    </submittedName>
</protein>
<dbReference type="PANTHER" id="PTHR42718:SF46">
    <property type="entry name" value="BLR6921 PROTEIN"/>
    <property type="match status" value="1"/>
</dbReference>
<evidence type="ECO:0000313" key="10">
    <source>
        <dbReference type="Proteomes" id="UP000238312"/>
    </source>
</evidence>
<dbReference type="PANTHER" id="PTHR42718">
    <property type="entry name" value="MAJOR FACILITATOR SUPERFAMILY MULTIDRUG TRANSPORTER MFSC"/>
    <property type="match status" value="1"/>
</dbReference>
<gene>
    <name evidence="9" type="ORF">B0I32_122220</name>
</gene>
<feature type="transmembrane region" description="Helical" evidence="7">
    <location>
        <begin position="20"/>
        <end position="43"/>
    </location>
</feature>
<feature type="transmembrane region" description="Helical" evidence="7">
    <location>
        <begin position="233"/>
        <end position="251"/>
    </location>
</feature>
<feature type="transmembrane region" description="Helical" evidence="7">
    <location>
        <begin position="361"/>
        <end position="381"/>
    </location>
</feature>
<name>A0A2T0MM45_9ACTN</name>
<comment type="subcellular location">
    <subcellularLocation>
        <location evidence="1">Cell membrane</location>
        <topology evidence="1">Multi-pass membrane protein</topology>
    </subcellularLocation>
</comment>
<sequence length="476" mass="47811">MATVVVPAARGTSTGNPWPAVVTLSIAASIAAMQNTAVVPLLPVLQRELGTSLTAVSWTLTVSLLVGAVSTPLLSRFGDMYGRRRMILGALALLVIGSVMAALATSLAWLIVARVLQGAVSALVPLSIGVVRDALPREQFATGVGVLSATMGFGSGGGMILAGLASGDFHLVFWVIGGLSLAAGIVVAFLVRDSAPPVKGRPDLIGATLLATWLVALLLAVSEGGSWGWTSPGVLGLLGTAAVLAAAWVAVERRVAEPLVDMAMLVHRGTVGATVSSLLLGFTFFTLLTGISSFAQSPEGFSATTLQVGLYLLPSTLFMLVISLFAGRIMRRLPASSMVATGSLVTGLAALYLMIANDAPAHLYAASSIMGVGLGVGYAALGTMAVEHVGQDKTAVASGVNALVRIVGGSTAGAVIAAILAARPGAGGYQWVFGAAAGAGVVAAIFAAGFGYLNSRAVTAPTTGPITGPITGPSAR</sequence>
<proteinExistence type="predicted"/>
<keyword evidence="6 7" id="KW-0472">Membrane</keyword>
<dbReference type="Pfam" id="PF07690">
    <property type="entry name" value="MFS_1"/>
    <property type="match status" value="1"/>
</dbReference>